<dbReference type="InterPro" id="IPR001466">
    <property type="entry name" value="Beta-lactam-related"/>
</dbReference>
<evidence type="ECO:0000313" key="4">
    <source>
        <dbReference type="EMBL" id="KAL0574379.1"/>
    </source>
</evidence>
<accession>A0ABR3FGA5</accession>
<gene>
    <name evidence="4" type="ORF">V5O48_007580</name>
</gene>
<sequence length="649" mass="70504">MLSLLRLFPLLFFVANRVLGLPAANETFASNTEKRAVPNWQFYYGVDSATHQANFNNLTSQGYRMISLNSYDSPSSARYAAVWVARSGPDWQAIHGVNFSTFQAFFDQATAQGYVSTIVTATGPADSAIFSGVMEKIPMPGWYLLCGLDQASFASQDQSARASRLILKSFREYGTPSDRRYCAIWHSNPTYDKWSLFSSPISAAGYQTVFNSETTKPYWAPSHVSLSEDQNYAVKFSDVSLGTSFIARHDMTAAQLQSEATAQNAGGRYIVQLAAGGSGGNARYAALFAPQDVPSARTWRVTGNAVKGFKDNSAASTRTEQIVQGFMQAAGVRQVQLSIAKNGVSLLDKAYTWSEPERRTTQIGDPFLLASCSKAFLEAAVQSLYNDGRLTPSTKVYPYLNYTATSGDPRLDITVQELLDHKGGYSTSKSGDPTYNMRNIALTQSGGSRPATVKDVVDYMFARPLDYPPGQEPGEYSNYGYLLLSYVVEAATQLPYYQYLRNTLLQPEGLNVIPWLTDPATHSNDNVIQESQGTGLSAREPLNPNNVAFVYGGDGMYKDSALGPAALAANAQSLTKFIRNHAAWGNGPRAAGSARAGSTPGARSWIESRIDGVDWAITANTRDFPNGESDFDNGVVAAISNWLGTSPTA</sequence>
<keyword evidence="2" id="KW-0732">Signal</keyword>
<dbReference type="InterPro" id="IPR049511">
    <property type="entry name" value="PGH-like_rpt"/>
</dbReference>
<dbReference type="PANTHER" id="PTHR46825:SF9">
    <property type="entry name" value="BETA-LACTAMASE-RELATED DOMAIN-CONTAINING PROTEIN"/>
    <property type="match status" value="1"/>
</dbReference>
<dbReference type="Gene3D" id="3.40.710.10">
    <property type="entry name" value="DD-peptidase/beta-lactamase superfamily"/>
    <property type="match status" value="1"/>
</dbReference>
<dbReference type="Pfam" id="PF00144">
    <property type="entry name" value="Beta-lactamase"/>
    <property type="match status" value="1"/>
</dbReference>
<name>A0ABR3FGA5_9AGAR</name>
<dbReference type="PANTHER" id="PTHR46825">
    <property type="entry name" value="D-ALANYL-D-ALANINE-CARBOXYPEPTIDASE/ENDOPEPTIDASE AMPH"/>
    <property type="match status" value="1"/>
</dbReference>
<feature type="chain" id="PRO_5045600906" description="Beta-lactamase-related domain-containing protein" evidence="2">
    <location>
        <begin position="21"/>
        <end position="649"/>
    </location>
</feature>
<dbReference type="InterPro" id="IPR050491">
    <property type="entry name" value="AmpC-like"/>
</dbReference>
<evidence type="ECO:0000256" key="2">
    <source>
        <dbReference type="SAM" id="SignalP"/>
    </source>
</evidence>
<reference evidence="4 5" key="1">
    <citation type="submission" date="2024-02" db="EMBL/GenBank/DDBJ databases">
        <title>A draft genome for the cacao thread blight pathogen Marasmius crinis-equi.</title>
        <authorList>
            <person name="Cohen S.P."/>
            <person name="Baruah I.K."/>
            <person name="Amoako-Attah I."/>
            <person name="Bukari Y."/>
            <person name="Meinhardt L.W."/>
            <person name="Bailey B.A."/>
        </authorList>
    </citation>
    <scope>NUCLEOTIDE SEQUENCE [LARGE SCALE GENOMIC DNA]</scope>
    <source>
        <strain evidence="4 5">GH-76</strain>
    </source>
</reference>
<dbReference type="InterPro" id="IPR012338">
    <property type="entry name" value="Beta-lactam/transpept-like"/>
</dbReference>
<evidence type="ECO:0000313" key="5">
    <source>
        <dbReference type="Proteomes" id="UP001465976"/>
    </source>
</evidence>
<comment type="similarity">
    <text evidence="1">Belongs to the peptidase S12 family.</text>
</comment>
<dbReference type="Pfam" id="PF17660">
    <property type="entry name" value="BTRD1"/>
    <property type="match status" value="4"/>
</dbReference>
<dbReference type="EMBL" id="JBAHYK010000403">
    <property type="protein sequence ID" value="KAL0574379.1"/>
    <property type="molecule type" value="Genomic_DNA"/>
</dbReference>
<organism evidence="4 5">
    <name type="scientific">Marasmius crinis-equi</name>
    <dbReference type="NCBI Taxonomy" id="585013"/>
    <lineage>
        <taxon>Eukaryota</taxon>
        <taxon>Fungi</taxon>
        <taxon>Dikarya</taxon>
        <taxon>Basidiomycota</taxon>
        <taxon>Agaricomycotina</taxon>
        <taxon>Agaricomycetes</taxon>
        <taxon>Agaricomycetidae</taxon>
        <taxon>Agaricales</taxon>
        <taxon>Marasmiineae</taxon>
        <taxon>Marasmiaceae</taxon>
        <taxon>Marasmius</taxon>
    </lineage>
</organism>
<dbReference type="Proteomes" id="UP001465976">
    <property type="component" value="Unassembled WGS sequence"/>
</dbReference>
<evidence type="ECO:0000256" key="1">
    <source>
        <dbReference type="ARBA" id="ARBA00038215"/>
    </source>
</evidence>
<keyword evidence="5" id="KW-1185">Reference proteome</keyword>
<protein>
    <recommendedName>
        <fullName evidence="3">Beta-lactamase-related domain-containing protein</fullName>
    </recommendedName>
</protein>
<comment type="caution">
    <text evidence="4">The sequence shown here is derived from an EMBL/GenBank/DDBJ whole genome shotgun (WGS) entry which is preliminary data.</text>
</comment>
<dbReference type="SUPFAM" id="SSF56601">
    <property type="entry name" value="beta-lactamase/transpeptidase-like"/>
    <property type="match status" value="1"/>
</dbReference>
<feature type="signal peptide" evidence="2">
    <location>
        <begin position="1"/>
        <end position="20"/>
    </location>
</feature>
<proteinExistence type="inferred from homology"/>
<feature type="domain" description="Beta-lactamase-related" evidence="3">
    <location>
        <begin position="320"/>
        <end position="588"/>
    </location>
</feature>
<evidence type="ECO:0000259" key="3">
    <source>
        <dbReference type="Pfam" id="PF00144"/>
    </source>
</evidence>